<dbReference type="Proteomes" id="UP000001542">
    <property type="component" value="Unassembled WGS sequence"/>
</dbReference>
<dbReference type="STRING" id="5722.A2FF84"/>
<dbReference type="AlphaFoldDB" id="A2FF84"/>
<dbReference type="Pfam" id="PF00561">
    <property type="entry name" value="Abhydrolase_1"/>
    <property type="match status" value="1"/>
</dbReference>
<dbReference type="OrthoDB" id="428974at2759"/>
<dbReference type="InterPro" id="IPR050228">
    <property type="entry name" value="Carboxylesterase_BioH"/>
</dbReference>
<dbReference type="PANTHER" id="PTHR43194">
    <property type="entry name" value="HYDROLASE ALPHA/BETA FOLD FAMILY"/>
    <property type="match status" value="1"/>
</dbReference>
<dbReference type="PANTHER" id="PTHR43194:SF2">
    <property type="entry name" value="PEROXISOMAL MEMBRANE PROTEIN LPX1"/>
    <property type="match status" value="1"/>
</dbReference>
<dbReference type="SUPFAM" id="SSF53474">
    <property type="entry name" value="alpha/beta-Hydrolases"/>
    <property type="match status" value="1"/>
</dbReference>
<proteinExistence type="predicted"/>
<reference evidence="2" key="2">
    <citation type="journal article" date="2007" name="Science">
        <title>Draft genome sequence of the sexually transmitted pathogen Trichomonas vaginalis.</title>
        <authorList>
            <person name="Carlton J.M."/>
            <person name="Hirt R.P."/>
            <person name="Silva J.C."/>
            <person name="Delcher A.L."/>
            <person name="Schatz M."/>
            <person name="Zhao Q."/>
            <person name="Wortman J.R."/>
            <person name="Bidwell S.L."/>
            <person name="Alsmark U.C.M."/>
            <person name="Besteiro S."/>
            <person name="Sicheritz-Ponten T."/>
            <person name="Noel C.J."/>
            <person name="Dacks J.B."/>
            <person name="Foster P.G."/>
            <person name="Simillion C."/>
            <person name="Van de Peer Y."/>
            <person name="Miranda-Saavedra D."/>
            <person name="Barton G.J."/>
            <person name="Westrop G.D."/>
            <person name="Mueller S."/>
            <person name="Dessi D."/>
            <person name="Fiori P.L."/>
            <person name="Ren Q."/>
            <person name="Paulsen I."/>
            <person name="Zhang H."/>
            <person name="Bastida-Corcuera F.D."/>
            <person name="Simoes-Barbosa A."/>
            <person name="Brown M.T."/>
            <person name="Hayes R.D."/>
            <person name="Mukherjee M."/>
            <person name="Okumura C.Y."/>
            <person name="Schneider R."/>
            <person name="Smith A.J."/>
            <person name="Vanacova S."/>
            <person name="Villalvazo M."/>
            <person name="Haas B.J."/>
            <person name="Pertea M."/>
            <person name="Feldblyum T.V."/>
            <person name="Utterback T.R."/>
            <person name="Shu C.L."/>
            <person name="Osoegawa K."/>
            <person name="de Jong P.J."/>
            <person name="Hrdy I."/>
            <person name="Horvathova L."/>
            <person name="Zubacova Z."/>
            <person name="Dolezal P."/>
            <person name="Malik S.B."/>
            <person name="Logsdon J.M. Jr."/>
            <person name="Henze K."/>
            <person name="Gupta A."/>
            <person name="Wang C.C."/>
            <person name="Dunne R.L."/>
            <person name="Upcroft J.A."/>
            <person name="Upcroft P."/>
            <person name="White O."/>
            <person name="Salzberg S.L."/>
            <person name="Tang P."/>
            <person name="Chiu C.-H."/>
            <person name="Lee Y.-S."/>
            <person name="Embley T.M."/>
            <person name="Coombs G.H."/>
            <person name="Mottram J.C."/>
            <person name="Tachezy J."/>
            <person name="Fraser-Liggett C.M."/>
            <person name="Johnson P.J."/>
        </authorList>
    </citation>
    <scope>NUCLEOTIDE SEQUENCE [LARGE SCALE GENOMIC DNA]</scope>
    <source>
        <strain evidence="2">G3</strain>
    </source>
</reference>
<dbReference type="Gene3D" id="3.40.50.1820">
    <property type="entry name" value="alpha/beta hydrolase"/>
    <property type="match status" value="1"/>
</dbReference>
<dbReference type="GO" id="GO:0019433">
    <property type="term" value="P:triglyceride catabolic process"/>
    <property type="evidence" value="ECO:0000318"/>
    <property type="project" value="GO_Central"/>
</dbReference>
<protein>
    <submittedName>
        <fullName evidence="2">Clan SC, family S33, methylesterase-like serine peptidase</fullName>
    </submittedName>
</protein>
<dbReference type="VEuPathDB" id="TrichDB:TVAG_284210"/>
<dbReference type="KEGG" id="tva:4754223"/>
<dbReference type="InParanoid" id="A2FF84"/>
<accession>A2FF84</accession>
<dbReference type="PRINTS" id="PR00111">
    <property type="entry name" value="ABHYDROLASE"/>
</dbReference>
<reference evidence="2" key="1">
    <citation type="submission" date="2006-10" db="EMBL/GenBank/DDBJ databases">
        <authorList>
            <person name="Amadeo P."/>
            <person name="Zhao Q."/>
            <person name="Wortman J."/>
            <person name="Fraser-Liggett C."/>
            <person name="Carlton J."/>
        </authorList>
    </citation>
    <scope>NUCLEOTIDE SEQUENCE</scope>
    <source>
        <strain evidence="2">G3</strain>
    </source>
</reference>
<feature type="domain" description="AB hydrolase-1" evidence="1">
    <location>
        <begin position="30"/>
        <end position="271"/>
    </location>
</feature>
<dbReference type="OMA" id="FHSTLCN"/>
<evidence type="ECO:0000313" key="3">
    <source>
        <dbReference type="Proteomes" id="UP000001542"/>
    </source>
</evidence>
<evidence type="ECO:0000259" key="1">
    <source>
        <dbReference type="Pfam" id="PF00561"/>
    </source>
</evidence>
<dbReference type="InterPro" id="IPR000073">
    <property type="entry name" value="AB_hydrolase_1"/>
</dbReference>
<name>A2FF84_TRIV3</name>
<dbReference type="InterPro" id="IPR029058">
    <property type="entry name" value="AB_hydrolase_fold"/>
</dbReference>
<evidence type="ECO:0000313" key="2">
    <source>
        <dbReference type="EMBL" id="EAX96451.1"/>
    </source>
</evidence>
<gene>
    <name evidence="2" type="ORF">TVAG_284210</name>
</gene>
<dbReference type="MEROPS" id="S33.001"/>
<dbReference type="SMR" id="A2FF84"/>
<keyword evidence="3" id="KW-1185">Reference proteome</keyword>
<dbReference type="GO" id="GO:0004806">
    <property type="term" value="F:triacylglycerol lipase activity"/>
    <property type="evidence" value="ECO:0000318"/>
    <property type="project" value="GO_Central"/>
</dbReference>
<sequence length="285" mass="32425">MQFQATPDQFFENELGKTHYRYIENEGAQLVCLMPGFSLPSSVYFQFSTAIADMGYSVLVMDYLGRGFSVPAPNITEFTPNLYARQFLALIHSLDVDRCDLIAFSFGTLVSSQISSLEPNLISKLILVSPFKFLQKPARPFQKLILTNSYVGPFILRNFAAQFIPDEIATQIDAHKYPELFWSLVSVSLEELETNESYFQASSSLLKGLDEATIDTELIPLRQIPFKTLVVFGSDDTTIDTKKSEQWWTQQLLNAKVEYIKESGHLCFLENEDDTFNKVINFLNN</sequence>
<dbReference type="EMBL" id="DS113758">
    <property type="protein sequence ID" value="EAX96451.1"/>
    <property type="molecule type" value="Genomic_DNA"/>
</dbReference>
<organism evidence="2 3">
    <name type="scientific">Trichomonas vaginalis (strain ATCC PRA-98 / G3)</name>
    <dbReference type="NCBI Taxonomy" id="412133"/>
    <lineage>
        <taxon>Eukaryota</taxon>
        <taxon>Metamonada</taxon>
        <taxon>Parabasalia</taxon>
        <taxon>Trichomonadida</taxon>
        <taxon>Trichomonadidae</taxon>
        <taxon>Trichomonas</taxon>
    </lineage>
</organism>
<dbReference type="VEuPathDB" id="TrichDB:TVAGG3_1071610"/>